<proteinExistence type="predicted"/>
<evidence type="ECO:0000256" key="1">
    <source>
        <dbReference type="SAM" id="SignalP"/>
    </source>
</evidence>
<evidence type="ECO:0000313" key="2">
    <source>
        <dbReference type="EMBL" id="KAG6442195.1"/>
    </source>
</evidence>
<reference evidence="2" key="1">
    <citation type="journal article" date="2016" name="Insect Biochem. Mol. Biol.">
        <title>Multifaceted biological insights from a draft genome sequence of the tobacco hornworm moth, Manduca sexta.</title>
        <authorList>
            <person name="Kanost M.R."/>
            <person name="Arrese E.L."/>
            <person name="Cao X."/>
            <person name="Chen Y.R."/>
            <person name="Chellapilla S."/>
            <person name="Goldsmith M.R."/>
            <person name="Grosse-Wilde E."/>
            <person name="Heckel D.G."/>
            <person name="Herndon N."/>
            <person name="Jiang H."/>
            <person name="Papanicolaou A."/>
            <person name="Qu J."/>
            <person name="Soulages J.L."/>
            <person name="Vogel H."/>
            <person name="Walters J."/>
            <person name="Waterhouse R.M."/>
            <person name="Ahn S.J."/>
            <person name="Almeida F.C."/>
            <person name="An C."/>
            <person name="Aqrawi P."/>
            <person name="Bretschneider A."/>
            <person name="Bryant W.B."/>
            <person name="Bucks S."/>
            <person name="Chao H."/>
            <person name="Chevignon G."/>
            <person name="Christen J.M."/>
            <person name="Clarke D.F."/>
            <person name="Dittmer N.T."/>
            <person name="Ferguson L.C.F."/>
            <person name="Garavelou S."/>
            <person name="Gordon K.H.J."/>
            <person name="Gunaratna R.T."/>
            <person name="Han Y."/>
            <person name="Hauser F."/>
            <person name="He Y."/>
            <person name="Heidel-Fischer H."/>
            <person name="Hirsh A."/>
            <person name="Hu Y."/>
            <person name="Jiang H."/>
            <person name="Kalra D."/>
            <person name="Klinner C."/>
            <person name="Konig C."/>
            <person name="Kovar C."/>
            <person name="Kroll A.R."/>
            <person name="Kuwar S.S."/>
            <person name="Lee S.L."/>
            <person name="Lehman R."/>
            <person name="Li K."/>
            <person name="Li Z."/>
            <person name="Liang H."/>
            <person name="Lovelace S."/>
            <person name="Lu Z."/>
            <person name="Mansfield J.H."/>
            <person name="McCulloch K.J."/>
            <person name="Mathew T."/>
            <person name="Morton B."/>
            <person name="Muzny D.M."/>
            <person name="Neunemann D."/>
            <person name="Ongeri F."/>
            <person name="Pauchet Y."/>
            <person name="Pu L.L."/>
            <person name="Pyrousis I."/>
            <person name="Rao X.J."/>
            <person name="Redding A."/>
            <person name="Roesel C."/>
            <person name="Sanchez-Gracia A."/>
            <person name="Schaack S."/>
            <person name="Shukla A."/>
            <person name="Tetreau G."/>
            <person name="Wang Y."/>
            <person name="Xiong G.H."/>
            <person name="Traut W."/>
            <person name="Walsh T.K."/>
            <person name="Worley K.C."/>
            <person name="Wu D."/>
            <person name="Wu W."/>
            <person name="Wu Y.Q."/>
            <person name="Zhang X."/>
            <person name="Zou Z."/>
            <person name="Zucker H."/>
            <person name="Briscoe A.D."/>
            <person name="Burmester T."/>
            <person name="Clem R.J."/>
            <person name="Feyereisen R."/>
            <person name="Grimmelikhuijzen C.J.P."/>
            <person name="Hamodrakas S.J."/>
            <person name="Hansson B.S."/>
            <person name="Huguet E."/>
            <person name="Jermiin L.S."/>
            <person name="Lan Q."/>
            <person name="Lehman H.K."/>
            <person name="Lorenzen M."/>
            <person name="Merzendorfer H."/>
            <person name="Michalopoulos I."/>
            <person name="Morton D.B."/>
            <person name="Muthukrishnan S."/>
            <person name="Oakeshott J.G."/>
            <person name="Palmer W."/>
            <person name="Park Y."/>
            <person name="Passarelli A.L."/>
            <person name="Rozas J."/>
            <person name="Schwartz L.M."/>
            <person name="Smith W."/>
            <person name="Southgate A."/>
            <person name="Vilcinskas A."/>
            <person name="Vogt R."/>
            <person name="Wang P."/>
            <person name="Werren J."/>
            <person name="Yu X.Q."/>
            <person name="Zhou J.J."/>
            <person name="Brown S.J."/>
            <person name="Scherer S.E."/>
            <person name="Richards S."/>
            <person name="Blissard G.W."/>
        </authorList>
    </citation>
    <scope>NUCLEOTIDE SEQUENCE</scope>
</reference>
<name>A0A921YN80_MANSE</name>
<evidence type="ECO:0000313" key="3">
    <source>
        <dbReference type="Proteomes" id="UP000791440"/>
    </source>
</evidence>
<dbReference type="EMBL" id="JH668291">
    <property type="protein sequence ID" value="KAG6442195.1"/>
    <property type="molecule type" value="Genomic_DNA"/>
</dbReference>
<dbReference type="AlphaFoldDB" id="A0A921YN80"/>
<feature type="signal peptide" evidence="1">
    <location>
        <begin position="1"/>
        <end position="24"/>
    </location>
</feature>
<dbReference type="Proteomes" id="UP000791440">
    <property type="component" value="Unassembled WGS sequence"/>
</dbReference>
<comment type="caution">
    <text evidence="2">The sequence shown here is derived from an EMBL/GenBank/DDBJ whole genome shotgun (WGS) entry which is preliminary data.</text>
</comment>
<keyword evidence="1" id="KW-0732">Signal</keyword>
<reference evidence="2" key="2">
    <citation type="submission" date="2020-12" db="EMBL/GenBank/DDBJ databases">
        <authorList>
            <person name="Kanost M."/>
        </authorList>
    </citation>
    <scope>NUCLEOTIDE SEQUENCE</scope>
</reference>
<gene>
    <name evidence="2" type="ORF">O3G_MSEX002170</name>
</gene>
<accession>A0A921YN80</accession>
<dbReference type="InterPro" id="IPR022353">
    <property type="entry name" value="Insulin_CS"/>
</dbReference>
<organism evidence="2 3">
    <name type="scientific">Manduca sexta</name>
    <name type="common">Tobacco hawkmoth</name>
    <name type="synonym">Tobacco hornworm</name>
    <dbReference type="NCBI Taxonomy" id="7130"/>
    <lineage>
        <taxon>Eukaryota</taxon>
        <taxon>Metazoa</taxon>
        <taxon>Ecdysozoa</taxon>
        <taxon>Arthropoda</taxon>
        <taxon>Hexapoda</taxon>
        <taxon>Insecta</taxon>
        <taxon>Pterygota</taxon>
        <taxon>Neoptera</taxon>
        <taxon>Endopterygota</taxon>
        <taxon>Lepidoptera</taxon>
        <taxon>Glossata</taxon>
        <taxon>Ditrysia</taxon>
        <taxon>Bombycoidea</taxon>
        <taxon>Sphingidae</taxon>
        <taxon>Sphinginae</taxon>
        <taxon>Sphingini</taxon>
        <taxon>Manduca</taxon>
    </lineage>
</organism>
<evidence type="ECO:0008006" key="4">
    <source>
        <dbReference type="Google" id="ProtNLM"/>
    </source>
</evidence>
<sequence length="110" mass="12577">MFWGPSAKFHCIIYAMFLITEIHGDFTEPLTMNTLMRYKICSSALSSLIFNICSGNIKISDESPEGVPKIRGKRAAIYAARERMKRQVAYECCEHACTISQLIQYCPETW</sequence>
<keyword evidence="3" id="KW-1185">Reference proteome</keyword>
<dbReference type="PROSITE" id="PS00262">
    <property type="entry name" value="INSULIN"/>
    <property type="match status" value="1"/>
</dbReference>
<feature type="chain" id="PRO_5037134342" description="Insulin-like domain-containing protein" evidence="1">
    <location>
        <begin position="25"/>
        <end position="110"/>
    </location>
</feature>
<protein>
    <recommendedName>
        <fullName evidence="4">Insulin-like domain-containing protein</fullName>
    </recommendedName>
</protein>